<keyword evidence="4" id="KW-0406">Ion transport</keyword>
<dbReference type="Gene3D" id="3.40.50.1980">
    <property type="entry name" value="Nitrogenase molybdenum iron protein domain"/>
    <property type="match status" value="2"/>
</dbReference>
<dbReference type="OrthoDB" id="1846031at2"/>
<keyword evidence="8" id="KW-0449">Lipoprotein</keyword>
<feature type="region of interest" description="Disordered" evidence="6">
    <location>
        <begin position="310"/>
        <end position="334"/>
    </location>
</feature>
<evidence type="ECO:0000256" key="3">
    <source>
        <dbReference type="ARBA" id="ARBA00022448"/>
    </source>
</evidence>
<dbReference type="RefSeq" id="WP_068247088.1">
    <property type="nucleotide sequence ID" value="NZ_LPUY01000095.1"/>
</dbReference>
<evidence type="ECO:0000313" key="9">
    <source>
        <dbReference type="Proteomes" id="UP000068382"/>
    </source>
</evidence>
<dbReference type="AlphaFoldDB" id="A0A132BSX8"/>
<comment type="caution">
    <text evidence="8">The sequence shown here is derived from an EMBL/GenBank/DDBJ whole genome shotgun (WGS) entry which is preliminary data.</text>
</comment>
<evidence type="ECO:0000256" key="6">
    <source>
        <dbReference type="SAM" id="MobiDB-lite"/>
    </source>
</evidence>
<keyword evidence="5" id="KW-0732">Signal</keyword>
<accession>A0A132BSX8</accession>
<dbReference type="PROSITE" id="PS50983">
    <property type="entry name" value="FE_B12_PBP"/>
    <property type="match status" value="1"/>
</dbReference>
<dbReference type="PATRIC" id="fig|1768241.3.peg.3819"/>
<sequence>MRHVLILLGLCLPLILPHKSVAQAFPVEMEHLFGSTTINAEPERVVSLSFIGHDFLLSLGVVPYALRKWYGSFPYGVWPWAQEALGDATPIVMQGEIDIEAIAAMEPDLIVGQWSGMTEREYTLLSQIAPTLPPAPGAGDYGMSWQDMLLRLGQATGRADHAQNIIADSEQRLAALRAAHPSWQGATAVMVWAGTTGAYTDRDIRGKFLLDLGFVMPEAIRSYSGLNQSYFKVSDEALEAIDADALIWLDSSAAVQRLNRLPLRRFMRAYSEGREIYSDMMLSSALSHSSPLSINYALDTLVPLLEQAMDGDPDTEVSSSRAAGILHQGGSDDG</sequence>
<reference evidence="8 9" key="1">
    <citation type="submission" date="2015-12" db="EMBL/GenBank/DDBJ databases">
        <title>Genome sequence of the marine Rhodobacteraceae strain O3.65, Candidatus Tritonibacter horizontis.</title>
        <authorList>
            <person name="Poehlein A."/>
            <person name="Giebel H.A."/>
            <person name="Voget S."/>
            <person name="Brinkhoff T."/>
        </authorList>
    </citation>
    <scope>NUCLEOTIDE SEQUENCE [LARGE SCALE GENOMIC DNA]</scope>
    <source>
        <strain evidence="8 9">O3.65</strain>
    </source>
</reference>
<dbReference type="GO" id="GO:0030288">
    <property type="term" value="C:outer membrane-bounded periplasmic space"/>
    <property type="evidence" value="ECO:0007669"/>
    <property type="project" value="TreeGrafter"/>
</dbReference>
<dbReference type="InterPro" id="IPR051313">
    <property type="entry name" value="Bact_iron-sidero_bind"/>
</dbReference>
<evidence type="ECO:0000259" key="7">
    <source>
        <dbReference type="PROSITE" id="PS50983"/>
    </source>
</evidence>
<comment type="similarity">
    <text evidence="2">Belongs to the bacterial solute-binding protein 8 family.</text>
</comment>
<dbReference type="PANTHER" id="PTHR30532:SF24">
    <property type="entry name" value="FERRIC ENTEROBACTIN-BINDING PERIPLASMIC PROTEIN FEPB"/>
    <property type="match status" value="1"/>
</dbReference>
<dbReference type="EMBL" id="LPUY01000095">
    <property type="protein sequence ID" value="KUP91498.1"/>
    <property type="molecule type" value="Genomic_DNA"/>
</dbReference>
<feature type="domain" description="Fe/B12 periplasmic-binding" evidence="7">
    <location>
        <begin position="44"/>
        <end position="309"/>
    </location>
</feature>
<dbReference type="Pfam" id="PF01497">
    <property type="entry name" value="Peripla_BP_2"/>
    <property type="match status" value="1"/>
</dbReference>
<keyword evidence="3" id="KW-0813">Transport</keyword>
<evidence type="ECO:0000256" key="2">
    <source>
        <dbReference type="ARBA" id="ARBA00008814"/>
    </source>
</evidence>
<dbReference type="PANTHER" id="PTHR30532">
    <property type="entry name" value="IRON III DICITRATE-BINDING PERIPLASMIC PROTEIN"/>
    <property type="match status" value="1"/>
</dbReference>
<dbReference type="InterPro" id="IPR002491">
    <property type="entry name" value="ABC_transptr_periplasmic_BD"/>
</dbReference>
<dbReference type="GO" id="GO:1901678">
    <property type="term" value="P:iron coordination entity transport"/>
    <property type="evidence" value="ECO:0007669"/>
    <property type="project" value="UniProtKB-ARBA"/>
</dbReference>
<proteinExistence type="inferred from homology"/>
<evidence type="ECO:0000256" key="4">
    <source>
        <dbReference type="ARBA" id="ARBA00022496"/>
    </source>
</evidence>
<comment type="subcellular location">
    <subcellularLocation>
        <location evidence="1">Cell envelope</location>
    </subcellularLocation>
</comment>
<protein>
    <submittedName>
        <fullName evidence="8">Putative siderophore-binding lipoprotein YfiY</fullName>
    </submittedName>
</protein>
<dbReference type="Proteomes" id="UP000068382">
    <property type="component" value="Unassembled WGS sequence"/>
</dbReference>
<evidence type="ECO:0000313" key="8">
    <source>
        <dbReference type="EMBL" id="KUP91498.1"/>
    </source>
</evidence>
<evidence type="ECO:0000256" key="5">
    <source>
        <dbReference type="ARBA" id="ARBA00022729"/>
    </source>
</evidence>
<evidence type="ECO:0000256" key="1">
    <source>
        <dbReference type="ARBA" id="ARBA00004196"/>
    </source>
</evidence>
<gene>
    <name evidence="8" type="primary">yfiY_2</name>
    <name evidence="8" type="ORF">TRIHO_36610</name>
</gene>
<name>A0A132BSX8_9RHOB</name>
<organism evidence="8 9">
    <name type="scientific">Tritonibacter horizontis</name>
    <dbReference type="NCBI Taxonomy" id="1768241"/>
    <lineage>
        <taxon>Bacteria</taxon>
        <taxon>Pseudomonadati</taxon>
        <taxon>Pseudomonadota</taxon>
        <taxon>Alphaproteobacteria</taxon>
        <taxon>Rhodobacterales</taxon>
        <taxon>Paracoccaceae</taxon>
        <taxon>Tritonibacter</taxon>
    </lineage>
</organism>
<keyword evidence="4" id="KW-0408">Iron</keyword>
<keyword evidence="4" id="KW-0410">Iron transport</keyword>
<keyword evidence="9" id="KW-1185">Reference proteome</keyword>
<dbReference type="SUPFAM" id="SSF53807">
    <property type="entry name" value="Helical backbone' metal receptor"/>
    <property type="match status" value="1"/>
</dbReference>